<keyword evidence="2" id="KW-1185">Reference proteome</keyword>
<dbReference type="InterPro" id="IPR038444">
    <property type="entry name" value="DUF465_sf"/>
</dbReference>
<evidence type="ECO:0000313" key="2">
    <source>
        <dbReference type="Proteomes" id="UP000321523"/>
    </source>
</evidence>
<proteinExistence type="predicted"/>
<evidence type="ECO:0000313" key="1">
    <source>
        <dbReference type="EMBL" id="GEO40134.1"/>
    </source>
</evidence>
<accession>A0A512DUI8</accession>
<reference evidence="1 2" key="1">
    <citation type="submission" date="2019-07" db="EMBL/GenBank/DDBJ databases">
        <title>Whole genome shotgun sequence of Skermanella aerolata NBRC 106429.</title>
        <authorList>
            <person name="Hosoyama A."/>
            <person name="Uohara A."/>
            <person name="Ohji S."/>
            <person name="Ichikawa N."/>
        </authorList>
    </citation>
    <scope>NUCLEOTIDE SEQUENCE [LARGE SCALE GENOMIC DNA]</scope>
    <source>
        <strain evidence="1 2">NBRC 106429</strain>
    </source>
</reference>
<dbReference type="Proteomes" id="UP000321523">
    <property type="component" value="Unassembled WGS sequence"/>
</dbReference>
<dbReference type="OrthoDB" id="7362854at2"/>
<protein>
    <recommendedName>
        <fullName evidence="3">DUF465 domain-containing protein</fullName>
    </recommendedName>
</protein>
<evidence type="ECO:0008006" key="3">
    <source>
        <dbReference type="Google" id="ProtNLM"/>
    </source>
</evidence>
<dbReference type="EMBL" id="BJYZ01000020">
    <property type="protein sequence ID" value="GEO40134.1"/>
    <property type="molecule type" value="Genomic_DNA"/>
</dbReference>
<gene>
    <name evidence="1" type="ORF">SAE02_42820</name>
</gene>
<dbReference type="Pfam" id="PF04325">
    <property type="entry name" value="DUF465"/>
    <property type="match status" value="1"/>
</dbReference>
<dbReference type="RefSeq" id="WP_084720743.1">
    <property type="nucleotide sequence ID" value="NZ_BJYZ01000020.1"/>
</dbReference>
<dbReference type="AlphaFoldDB" id="A0A512DUI8"/>
<name>A0A512DUI8_9PROT</name>
<comment type="caution">
    <text evidence="1">The sequence shown here is derived from an EMBL/GenBank/DDBJ whole genome shotgun (WGS) entry which is preliminary data.</text>
</comment>
<sequence length="55" mass="6504">MVNENHIQALRDRHALLDRQIEALQKQPGSEDTDIKKLKFDKLRVKDELTRLAQH</sequence>
<dbReference type="InterPro" id="IPR007420">
    <property type="entry name" value="DUF465"/>
</dbReference>
<dbReference type="Gene3D" id="6.10.280.50">
    <property type="match status" value="1"/>
</dbReference>
<organism evidence="1 2">
    <name type="scientific">Skermanella aerolata</name>
    <dbReference type="NCBI Taxonomy" id="393310"/>
    <lineage>
        <taxon>Bacteria</taxon>
        <taxon>Pseudomonadati</taxon>
        <taxon>Pseudomonadota</taxon>
        <taxon>Alphaproteobacteria</taxon>
        <taxon>Rhodospirillales</taxon>
        <taxon>Azospirillaceae</taxon>
        <taxon>Skermanella</taxon>
    </lineage>
</organism>